<feature type="region of interest" description="Disordered" evidence="1">
    <location>
        <begin position="222"/>
        <end position="331"/>
    </location>
</feature>
<evidence type="ECO:0000256" key="1">
    <source>
        <dbReference type="SAM" id="MobiDB-lite"/>
    </source>
</evidence>
<feature type="region of interest" description="Disordered" evidence="1">
    <location>
        <begin position="115"/>
        <end position="139"/>
    </location>
</feature>
<reference evidence="3" key="1">
    <citation type="journal article" date="2020" name="Stud. Mycol.">
        <title>101 Dothideomycetes genomes: a test case for predicting lifestyles and emergence of pathogens.</title>
        <authorList>
            <person name="Haridas S."/>
            <person name="Albert R."/>
            <person name="Binder M."/>
            <person name="Bloem J."/>
            <person name="Labutti K."/>
            <person name="Salamov A."/>
            <person name="Andreopoulos B."/>
            <person name="Baker S."/>
            <person name="Barry K."/>
            <person name="Bills G."/>
            <person name="Bluhm B."/>
            <person name="Cannon C."/>
            <person name="Castanera R."/>
            <person name="Culley D."/>
            <person name="Daum C."/>
            <person name="Ezra D."/>
            <person name="Gonzalez J."/>
            <person name="Henrissat B."/>
            <person name="Kuo A."/>
            <person name="Liang C."/>
            <person name="Lipzen A."/>
            <person name="Lutzoni F."/>
            <person name="Magnuson J."/>
            <person name="Mondo S."/>
            <person name="Nolan M."/>
            <person name="Ohm R."/>
            <person name="Pangilinan J."/>
            <person name="Park H.-J."/>
            <person name="Ramirez L."/>
            <person name="Alfaro M."/>
            <person name="Sun H."/>
            <person name="Tritt A."/>
            <person name="Yoshinaga Y."/>
            <person name="Zwiers L.-H."/>
            <person name="Turgeon B."/>
            <person name="Goodwin S."/>
            <person name="Spatafora J."/>
            <person name="Crous P."/>
            <person name="Grigoriev I."/>
        </authorList>
    </citation>
    <scope>NUCLEOTIDE SEQUENCE</scope>
    <source>
        <strain evidence="3">CBS 121410</strain>
    </source>
</reference>
<dbReference type="OrthoDB" id="4205424at2759"/>
<feature type="region of interest" description="Disordered" evidence="1">
    <location>
        <begin position="161"/>
        <end position="185"/>
    </location>
</feature>
<name>A0A9P4HMJ8_9PEZI</name>
<protein>
    <recommendedName>
        <fullName evidence="2">Sld7 C-terminal domain-containing protein</fullName>
    </recommendedName>
</protein>
<evidence type="ECO:0000259" key="2">
    <source>
        <dbReference type="Pfam" id="PF18596"/>
    </source>
</evidence>
<feature type="compositionally biased region" description="Polar residues" evidence="1">
    <location>
        <begin position="313"/>
        <end position="324"/>
    </location>
</feature>
<evidence type="ECO:0000313" key="3">
    <source>
        <dbReference type="EMBL" id="KAF2084384.1"/>
    </source>
</evidence>
<feature type="region of interest" description="Disordered" evidence="1">
    <location>
        <begin position="448"/>
        <end position="481"/>
    </location>
</feature>
<feature type="compositionally biased region" description="Low complexity" evidence="1">
    <location>
        <begin position="287"/>
        <end position="297"/>
    </location>
</feature>
<sequence>MGTWSGSIVLPDGNSINDIELSAQCALPIALPLSPLRFLAVVEVSRIPLHLAVGPSFDVWTSSEKTESWFSGHILDEQVSAKQSSLGILAQVDVKDAKKFSPRVTEILFYGTARRASEEGAQPTPKSSPDPSDAYFEDGGVYENDEPVFRLRALPLSSDLVQETSSGRPPSPPQDAEDPFGDDIHAQFLPHSSEIQVPVVPDVQAPVVPEFRKRQSVSELFDEADNRRKKAKRHGGESVAAAASKANPIPLPHRRSSSQGVFGQKVEENQQAGDVQANPKGRTKVARSLSRSPSLSSDIRPQSRQGFREGTAKPSSLSRVTSIANADEDPTIETRNKDAISRLVMAGMRMYGLQPRKKDVKSRNISTTVNDKTDQVQTVEELARDEEYKLVYHQTNRGAVFAFRNFINTHPLYQQPDQLRDTVDKLLAIFCADPLLASSTPSVALTTPAEKNKTFGDNVDETERSPFDQSKLQTPGQGIAKTDLTACVHRPNIRRTPTQDG</sequence>
<gene>
    <name evidence="3" type="ORF">K490DRAFT_49351</name>
</gene>
<evidence type="ECO:0000313" key="4">
    <source>
        <dbReference type="Proteomes" id="UP000799776"/>
    </source>
</evidence>
<comment type="caution">
    <text evidence="3">The sequence shown here is derived from an EMBL/GenBank/DDBJ whole genome shotgun (WGS) entry which is preliminary data.</text>
</comment>
<dbReference type="EMBL" id="ML978742">
    <property type="protein sequence ID" value="KAF2084384.1"/>
    <property type="molecule type" value="Genomic_DNA"/>
</dbReference>
<dbReference type="AlphaFoldDB" id="A0A9P4HMJ8"/>
<keyword evidence="4" id="KW-1185">Reference proteome</keyword>
<organism evidence="3 4">
    <name type="scientific">Saccharata proteae CBS 121410</name>
    <dbReference type="NCBI Taxonomy" id="1314787"/>
    <lineage>
        <taxon>Eukaryota</taxon>
        <taxon>Fungi</taxon>
        <taxon>Dikarya</taxon>
        <taxon>Ascomycota</taxon>
        <taxon>Pezizomycotina</taxon>
        <taxon>Dothideomycetes</taxon>
        <taxon>Dothideomycetes incertae sedis</taxon>
        <taxon>Botryosphaeriales</taxon>
        <taxon>Saccharataceae</taxon>
        <taxon>Saccharata</taxon>
    </lineage>
</organism>
<feature type="domain" description="Sld7 C-terminal" evidence="2">
    <location>
        <begin position="333"/>
        <end position="431"/>
    </location>
</feature>
<dbReference type="Pfam" id="PF18596">
    <property type="entry name" value="Sld7_C"/>
    <property type="match status" value="1"/>
</dbReference>
<feature type="compositionally biased region" description="Polar residues" evidence="1">
    <location>
        <begin position="467"/>
        <end position="476"/>
    </location>
</feature>
<proteinExistence type="predicted"/>
<dbReference type="Proteomes" id="UP000799776">
    <property type="component" value="Unassembled WGS sequence"/>
</dbReference>
<accession>A0A9P4HMJ8</accession>
<dbReference type="InterPro" id="IPR041260">
    <property type="entry name" value="Sld7_C"/>
</dbReference>